<evidence type="ECO:0000256" key="4">
    <source>
        <dbReference type="ARBA" id="ARBA00023136"/>
    </source>
</evidence>
<feature type="transmembrane region" description="Helical" evidence="5">
    <location>
        <begin position="84"/>
        <end position="102"/>
    </location>
</feature>
<dbReference type="InterPro" id="IPR050327">
    <property type="entry name" value="Proton-linked_MCT"/>
</dbReference>
<dbReference type="Pfam" id="PF07690">
    <property type="entry name" value="MFS_1"/>
    <property type="match status" value="1"/>
</dbReference>
<feature type="transmembrane region" description="Helical" evidence="5">
    <location>
        <begin position="170"/>
        <end position="192"/>
    </location>
</feature>
<evidence type="ECO:0000256" key="3">
    <source>
        <dbReference type="ARBA" id="ARBA00022989"/>
    </source>
</evidence>
<feature type="domain" description="Major facilitator superfamily (MFS) profile" evidence="6">
    <location>
        <begin position="18"/>
        <end position="415"/>
    </location>
</feature>
<gene>
    <name evidence="7" type="ORF">AAA083_00375</name>
</gene>
<dbReference type="EMBL" id="JBBNOP010000001">
    <property type="protein sequence ID" value="MEQ3361423.1"/>
    <property type="molecule type" value="Genomic_DNA"/>
</dbReference>
<name>A0ABV1J8L6_9ACTN</name>
<feature type="transmembrane region" description="Helical" evidence="5">
    <location>
        <begin position="357"/>
        <end position="381"/>
    </location>
</feature>
<feature type="transmembrane region" description="Helical" evidence="5">
    <location>
        <begin position="231"/>
        <end position="249"/>
    </location>
</feature>
<dbReference type="SUPFAM" id="SSF103473">
    <property type="entry name" value="MFS general substrate transporter"/>
    <property type="match status" value="1"/>
</dbReference>
<keyword evidence="4 5" id="KW-0472">Membrane</keyword>
<keyword evidence="2 5" id="KW-0812">Transmembrane</keyword>
<comment type="subcellular location">
    <subcellularLocation>
        <location evidence="1">Cell membrane</location>
        <topology evidence="1">Multi-pass membrane protein</topology>
    </subcellularLocation>
</comment>
<evidence type="ECO:0000256" key="5">
    <source>
        <dbReference type="SAM" id="Phobius"/>
    </source>
</evidence>
<evidence type="ECO:0000256" key="2">
    <source>
        <dbReference type="ARBA" id="ARBA00022692"/>
    </source>
</evidence>
<evidence type="ECO:0000313" key="7">
    <source>
        <dbReference type="EMBL" id="MEQ3361423.1"/>
    </source>
</evidence>
<feature type="transmembrane region" description="Helical" evidence="5">
    <location>
        <begin position="141"/>
        <end position="164"/>
    </location>
</feature>
<dbReference type="InterPro" id="IPR036259">
    <property type="entry name" value="MFS_trans_sf"/>
</dbReference>
<dbReference type="InterPro" id="IPR011701">
    <property type="entry name" value="MFS"/>
</dbReference>
<feature type="transmembrane region" description="Helical" evidence="5">
    <location>
        <begin position="54"/>
        <end position="72"/>
    </location>
</feature>
<accession>A0ABV1J8L6</accession>
<keyword evidence="3 5" id="KW-1133">Transmembrane helix</keyword>
<dbReference type="Proteomes" id="UP001487305">
    <property type="component" value="Unassembled WGS sequence"/>
</dbReference>
<feature type="transmembrane region" description="Helical" evidence="5">
    <location>
        <begin position="387"/>
        <end position="411"/>
    </location>
</feature>
<dbReference type="PROSITE" id="PS50850">
    <property type="entry name" value="MFS"/>
    <property type="match status" value="1"/>
</dbReference>
<comment type="caution">
    <text evidence="7">The sequence shown here is derived from an EMBL/GenBank/DDBJ whole genome shotgun (WGS) entry which is preliminary data.</text>
</comment>
<feature type="transmembrane region" description="Helical" evidence="5">
    <location>
        <begin position="325"/>
        <end position="345"/>
    </location>
</feature>
<organism evidence="7 8">
    <name type="scientific">Raoultibacter massiliensis</name>
    <dbReference type="NCBI Taxonomy" id="1852371"/>
    <lineage>
        <taxon>Bacteria</taxon>
        <taxon>Bacillati</taxon>
        <taxon>Actinomycetota</taxon>
        <taxon>Coriobacteriia</taxon>
        <taxon>Eggerthellales</taxon>
        <taxon>Eggerthellaceae</taxon>
        <taxon>Raoultibacter</taxon>
    </lineage>
</organism>
<feature type="transmembrane region" description="Helical" evidence="5">
    <location>
        <begin position="301"/>
        <end position="319"/>
    </location>
</feature>
<dbReference type="RefSeq" id="WP_349226996.1">
    <property type="nucleotide sequence ID" value="NZ_JBBNOP010000001.1"/>
</dbReference>
<dbReference type="Gene3D" id="1.20.1250.20">
    <property type="entry name" value="MFS general substrate transporter like domains"/>
    <property type="match status" value="2"/>
</dbReference>
<dbReference type="PANTHER" id="PTHR11360">
    <property type="entry name" value="MONOCARBOXYLATE TRANSPORTER"/>
    <property type="match status" value="1"/>
</dbReference>
<protein>
    <submittedName>
        <fullName evidence="7">MFS transporter</fullName>
    </submittedName>
</protein>
<feature type="transmembrane region" description="Helical" evidence="5">
    <location>
        <begin position="269"/>
        <end position="289"/>
    </location>
</feature>
<evidence type="ECO:0000313" key="8">
    <source>
        <dbReference type="Proteomes" id="UP001487305"/>
    </source>
</evidence>
<dbReference type="InterPro" id="IPR020846">
    <property type="entry name" value="MFS_dom"/>
</dbReference>
<dbReference type="PANTHER" id="PTHR11360:SF284">
    <property type="entry name" value="EG:103B4.3 PROTEIN-RELATED"/>
    <property type="match status" value="1"/>
</dbReference>
<evidence type="ECO:0000256" key="1">
    <source>
        <dbReference type="ARBA" id="ARBA00004651"/>
    </source>
</evidence>
<evidence type="ECO:0000259" key="6">
    <source>
        <dbReference type="PROSITE" id="PS50850"/>
    </source>
</evidence>
<sequence>MGEAKRGGKFFARGWFMVLVVFITVIVTQGFSLYSFSMIKVPLTEMLGADPTQVAMGFSMYVLVVGFASLIVGDIIDKIGLKRTLILSAVIYSSGYFIIGTLDSLWMLYVAYFIMGFGNALGGMVIDSGIPSNWFVKSRGLAVGIIMSAMFPGSLVATNLVSFFASSGNWQMACIVMGVLSFVVLFVSAFILKWRPQDVGLLPDGMTEEEAAQTADQAAAAKLIGLNRKQAFRTGTFWLLFAAFALIGIGEQGPFQNMPTYLMANGLDLAAAGSFMSFLAFAGVCGKLTSGVVVDKIGPRLAYPFINFLAAAGLVIILVGGGNMVALYVGGFCFGAALSSSTVCFSTATAKYLGPKFYAQLYGIIYMGKPVMDAVGVPLVANVSESALGWTGAFAIAIFFIVASAVCMLLAKKNKQLVTMEREATRQLVEDREETREPASLT</sequence>
<feature type="transmembrane region" description="Helical" evidence="5">
    <location>
        <begin position="108"/>
        <end position="129"/>
    </location>
</feature>
<proteinExistence type="predicted"/>
<feature type="transmembrane region" description="Helical" evidence="5">
    <location>
        <begin position="12"/>
        <end position="34"/>
    </location>
</feature>
<reference evidence="7 8" key="1">
    <citation type="submission" date="2024-04" db="EMBL/GenBank/DDBJ databases">
        <title>Human intestinal bacterial collection.</title>
        <authorList>
            <person name="Pauvert C."/>
            <person name="Hitch T.C.A."/>
            <person name="Clavel T."/>
        </authorList>
    </citation>
    <scope>NUCLEOTIDE SEQUENCE [LARGE SCALE GENOMIC DNA]</scope>
    <source>
        <strain evidence="7 8">CLA-KB-H42</strain>
    </source>
</reference>
<keyword evidence="8" id="KW-1185">Reference proteome</keyword>